<dbReference type="SMART" id="SM00870">
    <property type="entry name" value="Asparaginase"/>
    <property type="match status" value="1"/>
</dbReference>
<feature type="domain" description="L-asparaginase N-terminal" evidence="3">
    <location>
        <begin position="9"/>
        <end position="193"/>
    </location>
</feature>
<gene>
    <name evidence="5" type="ORF">GCM10009627_16230</name>
</gene>
<proteinExistence type="inferred from homology"/>
<dbReference type="PIRSF" id="PIRSF500176">
    <property type="entry name" value="L_ASNase"/>
    <property type="match status" value="1"/>
</dbReference>
<dbReference type="Pfam" id="PF00710">
    <property type="entry name" value="Asparaginase"/>
    <property type="match status" value="1"/>
</dbReference>
<dbReference type="Gene3D" id="3.40.50.1170">
    <property type="entry name" value="L-asparaginase, N-terminal domain"/>
    <property type="match status" value="1"/>
</dbReference>
<sequence>MTVTTLPTVTYLALGGTIASVATTDPAHRSGAVPRLDAHDLLTGVPAIAETAHVDAHQLDLVPSPSLGFDDVQGALGAARRAVEAGASGVVVSQGTDTIEETAYLLDLGWDRPEPLVVTGAMRHASAPGADGPANLLAAVRVAVDPGARGRGVLVVLDDEVHAAATVRKTHTSSTGAFTSPGTGPLGWVTEGLPVFHAPAHRVPALTDHVAPLPPVALHRVSLDDDGRVLDALGDLGYRGAVVEGFGGGHVAERTLDAVHRLARRMPVVMASRTGAGSTLAATYGFPGGEIDLLDAGLVPAGRLDGLKSRLLLAVLLAVDAPPDRVHAEFLARGRSSSPQRRP</sequence>
<keyword evidence="2" id="KW-0378">Hydrolase</keyword>
<protein>
    <submittedName>
        <fullName evidence="5">Asparaginase</fullName>
    </submittedName>
</protein>
<dbReference type="Gene3D" id="3.40.50.40">
    <property type="match status" value="1"/>
</dbReference>
<organism evidence="5 6">
    <name type="scientific">Curtobacterium herbarum</name>
    <dbReference type="NCBI Taxonomy" id="150122"/>
    <lineage>
        <taxon>Bacteria</taxon>
        <taxon>Bacillati</taxon>
        <taxon>Actinomycetota</taxon>
        <taxon>Actinomycetes</taxon>
        <taxon>Micrococcales</taxon>
        <taxon>Microbacteriaceae</taxon>
        <taxon>Curtobacterium</taxon>
    </lineage>
</organism>
<keyword evidence="6" id="KW-1185">Reference proteome</keyword>
<dbReference type="InterPro" id="IPR006034">
    <property type="entry name" value="Asparaginase/glutaminase-like"/>
</dbReference>
<evidence type="ECO:0000259" key="4">
    <source>
        <dbReference type="Pfam" id="PF17763"/>
    </source>
</evidence>
<name>A0ABP4K7S7_9MICO</name>
<dbReference type="CDD" id="cd08964">
    <property type="entry name" value="L-asparaginase_II"/>
    <property type="match status" value="1"/>
</dbReference>
<accession>A0ABP4K7S7</accession>
<reference evidence="6" key="1">
    <citation type="journal article" date="2019" name="Int. J. Syst. Evol. Microbiol.">
        <title>The Global Catalogue of Microorganisms (GCM) 10K type strain sequencing project: providing services to taxonomists for standard genome sequencing and annotation.</title>
        <authorList>
            <consortium name="The Broad Institute Genomics Platform"/>
            <consortium name="The Broad Institute Genome Sequencing Center for Infectious Disease"/>
            <person name="Wu L."/>
            <person name="Ma J."/>
        </authorList>
    </citation>
    <scope>NUCLEOTIDE SEQUENCE [LARGE SCALE GENOMIC DNA]</scope>
    <source>
        <strain evidence="6">JCM 12140</strain>
    </source>
</reference>
<dbReference type="InterPro" id="IPR027473">
    <property type="entry name" value="L-asparaginase_C"/>
</dbReference>
<evidence type="ECO:0000259" key="3">
    <source>
        <dbReference type="Pfam" id="PF00710"/>
    </source>
</evidence>
<dbReference type="PANTHER" id="PTHR11707">
    <property type="entry name" value="L-ASPARAGINASE"/>
    <property type="match status" value="1"/>
</dbReference>
<dbReference type="Pfam" id="PF17763">
    <property type="entry name" value="Asparaginase_C"/>
    <property type="match status" value="1"/>
</dbReference>
<dbReference type="InterPro" id="IPR040919">
    <property type="entry name" value="Asparaginase_C"/>
</dbReference>
<dbReference type="PIRSF" id="PIRSF001220">
    <property type="entry name" value="L-ASNase_gatD"/>
    <property type="match status" value="1"/>
</dbReference>
<dbReference type="Proteomes" id="UP001501742">
    <property type="component" value="Unassembled WGS sequence"/>
</dbReference>
<evidence type="ECO:0000256" key="2">
    <source>
        <dbReference type="ARBA" id="ARBA00022801"/>
    </source>
</evidence>
<comment type="caution">
    <text evidence="5">The sequence shown here is derived from an EMBL/GenBank/DDBJ whole genome shotgun (WGS) entry which is preliminary data.</text>
</comment>
<dbReference type="PANTHER" id="PTHR11707:SF28">
    <property type="entry name" value="60 KDA LYSOPHOSPHOLIPASE"/>
    <property type="match status" value="1"/>
</dbReference>
<evidence type="ECO:0000313" key="6">
    <source>
        <dbReference type="Proteomes" id="UP001501742"/>
    </source>
</evidence>
<feature type="domain" description="Asparaginase/glutaminase C-terminal" evidence="4">
    <location>
        <begin position="216"/>
        <end position="328"/>
    </location>
</feature>
<dbReference type="EMBL" id="BAAAJX010000005">
    <property type="protein sequence ID" value="GAA1493277.1"/>
    <property type="molecule type" value="Genomic_DNA"/>
</dbReference>
<comment type="similarity">
    <text evidence="1">Belongs to the asparaginase 1 family.</text>
</comment>
<evidence type="ECO:0000256" key="1">
    <source>
        <dbReference type="ARBA" id="ARBA00010518"/>
    </source>
</evidence>
<dbReference type="InterPro" id="IPR037152">
    <property type="entry name" value="L-asparaginase_N_sf"/>
</dbReference>
<dbReference type="InterPro" id="IPR036152">
    <property type="entry name" value="Asp/glu_Ase-like_sf"/>
</dbReference>
<evidence type="ECO:0000313" key="5">
    <source>
        <dbReference type="EMBL" id="GAA1493277.1"/>
    </source>
</evidence>
<dbReference type="InterPro" id="IPR027474">
    <property type="entry name" value="L-asparaginase_N"/>
</dbReference>
<dbReference type="InterPro" id="IPR004550">
    <property type="entry name" value="AsnASE_II"/>
</dbReference>
<dbReference type="PRINTS" id="PR00139">
    <property type="entry name" value="ASNGLNASE"/>
</dbReference>
<dbReference type="PROSITE" id="PS51732">
    <property type="entry name" value="ASN_GLN_ASE_3"/>
    <property type="match status" value="1"/>
</dbReference>
<dbReference type="SUPFAM" id="SSF53774">
    <property type="entry name" value="Glutaminase/Asparaginase"/>
    <property type="match status" value="1"/>
</dbReference>
<dbReference type="SFLD" id="SFLDS00057">
    <property type="entry name" value="Glutaminase/Asparaginase"/>
    <property type="match status" value="1"/>
</dbReference>